<protein>
    <submittedName>
        <fullName evidence="1">Putative immunity-specific protein</fullName>
    </submittedName>
</protein>
<dbReference type="AlphaFoldDB" id="B1VGT1"/>
<evidence type="ECO:0000313" key="1">
    <source>
        <dbReference type="EMBL" id="CAQ05388.1"/>
    </source>
</evidence>
<dbReference type="GeneID" id="60604211"/>
<name>B1VGT1_CORU7</name>
<dbReference type="RefSeq" id="WP_012360676.1">
    <property type="nucleotide sequence ID" value="NC_010545.1"/>
</dbReference>
<dbReference type="Proteomes" id="UP000001727">
    <property type="component" value="Chromosome"/>
</dbReference>
<dbReference type="EMBL" id="AM942444">
    <property type="protein sequence ID" value="CAQ05388.1"/>
    <property type="molecule type" value="Genomic_DNA"/>
</dbReference>
<keyword evidence="2" id="KW-1185">Reference proteome</keyword>
<gene>
    <name evidence="1" type="ordered locus">cu1428</name>
</gene>
<dbReference type="HOGENOM" id="CLU_082957_0_0_11"/>
<organism evidence="1 2">
    <name type="scientific">Corynebacterium urealyticum (strain ATCC 43042 / DSM 7109)</name>
    <dbReference type="NCBI Taxonomy" id="504474"/>
    <lineage>
        <taxon>Bacteria</taxon>
        <taxon>Bacillati</taxon>
        <taxon>Actinomycetota</taxon>
        <taxon>Actinomycetes</taxon>
        <taxon>Mycobacteriales</taxon>
        <taxon>Corynebacteriaceae</taxon>
        <taxon>Corynebacterium</taxon>
    </lineage>
</organism>
<proteinExistence type="predicted"/>
<evidence type="ECO:0000313" key="2">
    <source>
        <dbReference type="Proteomes" id="UP000001727"/>
    </source>
</evidence>
<dbReference type="eggNOG" id="ENOG5032B9J">
    <property type="taxonomic scope" value="Bacteria"/>
</dbReference>
<accession>B1VGT1</accession>
<dbReference type="KEGG" id="cur:cu1428"/>
<dbReference type="STRING" id="504474.cu1428"/>
<sequence>MVNWDQWRRHIDHTVADTGQWVGLLDGDWQPICTMPPLLDLTAATNRLAAGEVQATFDITSHHRPTHPVADRLIADKLGKFDDNGRISPAIDEDLNLAVIRPGSRQVYFITHTESEGTTAPTTLTVYGTDLIDLLDATPCPSNPKTWGMYPITTRTEDAGGKYTTPRQYGPVEMADVADGYTYDDPADIALRRCIQDSVDAVMRECEFTRPHIAVQWDTPTPGAPRMVLRPQDETIWACIQEPALLAGATINASLWWPGDDPFPVRHHPDQPPALTSYDHPIAKIEVSITGKE</sequence>
<reference evidence="1 2" key="1">
    <citation type="journal article" date="2008" name="J. Biotechnol.">
        <title>The lifestyle of Corynebacterium urealyticum derived from its complete genome sequence established by pyrosequencing.</title>
        <authorList>
            <person name="Tauch A."/>
            <person name="Trost E."/>
            <person name="Tilker A."/>
            <person name="Ludewig U."/>
            <person name="Schneiker S."/>
            <person name="Goesmann A."/>
            <person name="Arnold W."/>
            <person name="Bekel T."/>
            <person name="Brinkrolf K."/>
            <person name="Brune I."/>
            <person name="Goetker S."/>
            <person name="Kalinowski J."/>
            <person name="Kamp P.-B."/>
            <person name="Lobo F.P."/>
            <person name="Viehoever P."/>
            <person name="Weisshaar B."/>
            <person name="Soriano F."/>
            <person name="Droege M."/>
            <person name="Puehler A."/>
        </authorList>
    </citation>
    <scope>NUCLEOTIDE SEQUENCE [LARGE SCALE GENOMIC DNA]</scope>
    <source>
        <strain evidence="2">ATCC 43042 / DSM 7109</strain>
    </source>
</reference>